<gene>
    <name evidence="1" type="ORF">NEZAVI_LOCUS6200</name>
</gene>
<dbReference type="AlphaFoldDB" id="A0A9P0H600"/>
<dbReference type="OrthoDB" id="407509at2759"/>
<name>A0A9P0H600_NEZVI</name>
<proteinExistence type="predicted"/>
<accession>A0A9P0H600</accession>
<evidence type="ECO:0000313" key="2">
    <source>
        <dbReference type="Proteomes" id="UP001152798"/>
    </source>
</evidence>
<protein>
    <submittedName>
        <fullName evidence="1">Uncharacterized protein</fullName>
    </submittedName>
</protein>
<keyword evidence="2" id="KW-1185">Reference proteome</keyword>
<organism evidence="1 2">
    <name type="scientific">Nezara viridula</name>
    <name type="common">Southern green stink bug</name>
    <name type="synonym">Cimex viridulus</name>
    <dbReference type="NCBI Taxonomy" id="85310"/>
    <lineage>
        <taxon>Eukaryota</taxon>
        <taxon>Metazoa</taxon>
        <taxon>Ecdysozoa</taxon>
        <taxon>Arthropoda</taxon>
        <taxon>Hexapoda</taxon>
        <taxon>Insecta</taxon>
        <taxon>Pterygota</taxon>
        <taxon>Neoptera</taxon>
        <taxon>Paraneoptera</taxon>
        <taxon>Hemiptera</taxon>
        <taxon>Heteroptera</taxon>
        <taxon>Panheteroptera</taxon>
        <taxon>Pentatomomorpha</taxon>
        <taxon>Pentatomoidea</taxon>
        <taxon>Pentatomidae</taxon>
        <taxon>Pentatominae</taxon>
        <taxon>Nezara</taxon>
    </lineage>
</organism>
<evidence type="ECO:0000313" key="1">
    <source>
        <dbReference type="EMBL" id="CAH1396059.1"/>
    </source>
</evidence>
<reference evidence="1" key="1">
    <citation type="submission" date="2022-01" db="EMBL/GenBank/DDBJ databases">
        <authorList>
            <person name="King R."/>
        </authorList>
    </citation>
    <scope>NUCLEOTIDE SEQUENCE</scope>
</reference>
<dbReference type="Proteomes" id="UP001152798">
    <property type="component" value="Chromosome 3"/>
</dbReference>
<dbReference type="EMBL" id="OV725079">
    <property type="protein sequence ID" value="CAH1396059.1"/>
    <property type="molecule type" value="Genomic_DNA"/>
</dbReference>
<sequence>MYKFMGWYPREHVRKIGRPPTDWDKEMKKTCGGTAWKRVALERKEWKRMGQVHYLVWLQENSRLCFKWNPNEGHLSEDAWRLNRQGGGDYLLAPSGALEDPIHSPAP</sequence>